<sequence>MTLPASIAAPESLVAGRRVDRRGTTVDAGHADTYLAQLPP</sequence>
<accession>A0AAJ2X1E8</accession>
<dbReference type="AlphaFoldDB" id="A0AAJ2X1E8"/>
<protein>
    <submittedName>
        <fullName evidence="1">Uncharacterized protein</fullName>
    </submittedName>
</protein>
<comment type="caution">
    <text evidence="1">The sequence shown here is derived from an EMBL/GenBank/DDBJ whole genome shotgun (WGS) entry which is preliminary data.</text>
</comment>
<reference evidence="1" key="1">
    <citation type="submission" date="2021-10" db="EMBL/GenBank/DDBJ databases">
        <authorList>
            <person name="Hussein R."/>
            <person name="Harrison J."/>
            <person name="Studholme D.J."/>
            <person name="Vicente J."/>
            <person name="Grant M."/>
        </authorList>
    </citation>
    <scope>NUCLEOTIDE SEQUENCE</scope>
    <source>
        <strain evidence="1">NCPPB 2970</strain>
    </source>
</reference>
<name>A0AAJ2X1E8_XANCA</name>
<dbReference type="Proteomes" id="UP001297361">
    <property type="component" value="Unassembled WGS sequence"/>
</dbReference>
<reference evidence="1" key="2">
    <citation type="submission" date="2024-01" db="EMBL/GenBank/DDBJ databases">
        <title>Long-read genome sequencing of X. campestris pv. papavericola.</title>
        <authorList>
            <person name="Hussain R.M.F."/>
            <person name="Greer S."/>
            <person name="Harrison J."/>
            <person name="Grant M."/>
            <person name="Vicente J."/>
            <person name="Studholme D.J."/>
        </authorList>
    </citation>
    <scope>NUCLEOTIDE SEQUENCE</scope>
    <source>
        <strain evidence="1">NCPPB 2970</strain>
    </source>
</reference>
<evidence type="ECO:0000313" key="2">
    <source>
        <dbReference type="Proteomes" id="UP001297361"/>
    </source>
</evidence>
<dbReference type="RefSeq" id="WP_267131814.1">
    <property type="nucleotide sequence ID" value="NZ_JAJFNJ020000003.1"/>
</dbReference>
<proteinExistence type="predicted"/>
<dbReference type="EMBL" id="JAJFNJ020000003">
    <property type="protein sequence ID" value="MEC3887136.1"/>
    <property type="molecule type" value="Genomic_DNA"/>
</dbReference>
<organism evidence="1 2">
    <name type="scientific">Xanthomonas campestris pv. papavericola</name>
    <dbReference type="NCBI Taxonomy" id="487881"/>
    <lineage>
        <taxon>Bacteria</taxon>
        <taxon>Pseudomonadati</taxon>
        <taxon>Pseudomonadota</taxon>
        <taxon>Gammaproteobacteria</taxon>
        <taxon>Lysobacterales</taxon>
        <taxon>Lysobacteraceae</taxon>
        <taxon>Xanthomonas</taxon>
    </lineage>
</organism>
<gene>
    <name evidence="1" type="ORF">LLE72_005030</name>
</gene>
<evidence type="ECO:0000313" key="1">
    <source>
        <dbReference type="EMBL" id="MEC3887136.1"/>
    </source>
</evidence>